<dbReference type="InterPro" id="IPR039261">
    <property type="entry name" value="FNR_nucleotide-bd"/>
</dbReference>
<feature type="binding site" evidence="1">
    <location>
        <position position="229"/>
    </location>
    <ligand>
        <name>[2Fe-2S] cluster</name>
        <dbReference type="ChEBI" id="CHEBI:190135"/>
    </ligand>
</feature>
<dbReference type="SUPFAM" id="SSF63380">
    <property type="entry name" value="Riboflavin synthase domain-like"/>
    <property type="match status" value="1"/>
</dbReference>
<dbReference type="RefSeq" id="WP_078931958.1">
    <property type="nucleotide sequence ID" value="NZ_FUWG01000002.1"/>
</dbReference>
<keyword evidence="1" id="KW-0479">Metal-binding</keyword>
<dbReference type="GO" id="GO:0006221">
    <property type="term" value="P:pyrimidine nucleotide biosynthetic process"/>
    <property type="evidence" value="ECO:0007669"/>
    <property type="project" value="InterPro"/>
</dbReference>
<dbReference type="STRING" id="261392.SAMN02745149_00029"/>
<feature type="domain" description="FAD-binding FR-type" evidence="2">
    <location>
        <begin position="1"/>
        <end position="98"/>
    </location>
</feature>
<dbReference type="GO" id="GO:0046872">
    <property type="term" value="F:metal ion binding"/>
    <property type="evidence" value="ECO:0007669"/>
    <property type="project" value="UniProtKB-KW"/>
</dbReference>
<feature type="binding site" evidence="1">
    <location>
        <position position="241"/>
    </location>
    <ligand>
        <name>[2Fe-2S] cluster</name>
        <dbReference type="ChEBI" id="CHEBI:190135"/>
    </ligand>
</feature>
<protein>
    <submittedName>
        <fullName evidence="3">Ferredoxin--NADP+ reductase</fullName>
    </submittedName>
</protein>
<dbReference type="PANTHER" id="PTHR43513">
    <property type="entry name" value="DIHYDROOROTATE DEHYDROGENASE B (NAD(+)), ELECTRON TRANSFER SUBUNIT"/>
    <property type="match status" value="1"/>
</dbReference>
<sequence length="286" mass="31088">MFKILEKRKLSDMSETWYMKVTAPEIARNRKAGQFIILQVDTEFGERIPLTIADANAEEGWIALAFQAVGATTYKLSQKNVGDELPALLGPLGNPSVIEKKDGPVVVVGGGFGVAPCYPIVQAHKAVGNKVIVVIAARTKDLLIYVDEMKAIADEVIIMTDDGSAGRQGVSTVPLKEMCESQCPPSEVIAIGPPIMMKFCALTTKPYNVPTTVSLNTIMIDGTGMCGGCRVSIGGETKFVCVDGPEFDAHLVDWDNMMMRMKSFKPREQEDFHKCKLQAQADALSK</sequence>
<dbReference type="Gene3D" id="3.40.50.80">
    <property type="entry name" value="Nucleotide-binding domain of ferredoxin-NADP reductase (FNR) module"/>
    <property type="match status" value="1"/>
</dbReference>
<dbReference type="InterPro" id="IPR017938">
    <property type="entry name" value="Riboflavin_synthase-like_b-brl"/>
</dbReference>
<dbReference type="GO" id="GO:0051537">
    <property type="term" value="F:2 iron, 2 sulfur cluster binding"/>
    <property type="evidence" value="ECO:0007669"/>
    <property type="project" value="UniProtKB-KW"/>
</dbReference>
<dbReference type="InterPro" id="IPR050353">
    <property type="entry name" value="PyrK_electron_transfer"/>
</dbReference>
<dbReference type="EMBL" id="FUWG01000002">
    <property type="protein sequence ID" value="SJZ29528.1"/>
    <property type="molecule type" value="Genomic_DNA"/>
</dbReference>
<dbReference type="InterPro" id="IPR012165">
    <property type="entry name" value="Cyt_c3_hydrogenase_gsu"/>
</dbReference>
<proteinExistence type="predicted"/>
<dbReference type="GO" id="GO:0016491">
    <property type="term" value="F:oxidoreductase activity"/>
    <property type="evidence" value="ECO:0007669"/>
    <property type="project" value="InterPro"/>
</dbReference>
<dbReference type="GO" id="GO:0050660">
    <property type="term" value="F:flavin adenine dinucleotide binding"/>
    <property type="evidence" value="ECO:0007669"/>
    <property type="project" value="InterPro"/>
</dbReference>
<evidence type="ECO:0000313" key="3">
    <source>
        <dbReference type="EMBL" id="SJZ29528.1"/>
    </source>
</evidence>
<dbReference type="InterPro" id="IPR019480">
    <property type="entry name" value="Dihydroorotate_DH_Fe-S-bd"/>
</dbReference>
<dbReference type="CDD" id="cd06219">
    <property type="entry name" value="DHOD_e_trans_like1"/>
    <property type="match status" value="1"/>
</dbReference>
<comment type="cofactor">
    <cofactor evidence="1">
        <name>[2Fe-2S] cluster</name>
        <dbReference type="ChEBI" id="CHEBI:190135"/>
    </cofactor>
    <text evidence="1">Binds 1 [2Fe-2S] cluster per subunit.</text>
</comment>
<dbReference type="Pfam" id="PF00175">
    <property type="entry name" value="NAD_binding_1"/>
    <property type="match status" value="1"/>
</dbReference>
<dbReference type="PROSITE" id="PS51384">
    <property type="entry name" value="FAD_FR"/>
    <property type="match status" value="1"/>
</dbReference>
<accession>A0A1T4JHB9</accession>
<evidence type="ECO:0000259" key="2">
    <source>
        <dbReference type="PROSITE" id="PS51384"/>
    </source>
</evidence>
<dbReference type="PIRSF" id="PIRSF006816">
    <property type="entry name" value="Cyc3_hyd_g"/>
    <property type="match status" value="1"/>
</dbReference>
<dbReference type="OrthoDB" id="9778346at2"/>
<name>A0A1T4JHB9_TREPO</name>
<dbReference type="InterPro" id="IPR001433">
    <property type="entry name" value="OxRdtase_FAD/NAD-bd"/>
</dbReference>
<dbReference type="GeneID" id="78315353"/>
<evidence type="ECO:0000313" key="4">
    <source>
        <dbReference type="Proteomes" id="UP000190423"/>
    </source>
</evidence>
<keyword evidence="4" id="KW-1185">Reference proteome</keyword>
<dbReference type="PANTHER" id="PTHR43513:SF3">
    <property type="entry name" value="DIHYDROOROTATE DEHYDROGENASE B (NAD(+)), ELECTRON TRANSFER SUBUNIT-RELATED"/>
    <property type="match status" value="1"/>
</dbReference>
<gene>
    <name evidence="3" type="ORF">SAMN02745149_00029</name>
</gene>
<dbReference type="Proteomes" id="UP000190423">
    <property type="component" value="Unassembled WGS sequence"/>
</dbReference>
<dbReference type="NCBIfam" id="NF004862">
    <property type="entry name" value="PRK06222.1"/>
    <property type="match status" value="1"/>
</dbReference>
<dbReference type="InterPro" id="IPR017927">
    <property type="entry name" value="FAD-bd_FR_type"/>
</dbReference>
<dbReference type="Gene3D" id="2.40.30.10">
    <property type="entry name" value="Translation factors"/>
    <property type="match status" value="1"/>
</dbReference>
<dbReference type="SUPFAM" id="SSF52343">
    <property type="entry name" value="Ferredoxin reductase-like, C-terminal NADP-linked domain"/>
    <property type="match status" value="1"/>
</dbReference>
<organism evidence="3 4">
    <name type="scientific">Treponema porcinum</name>
    <dbReference type="NCBI Taxonomy" id="261392"/>
    <lineage>
        <taxon>Bacteria</taxon>
        <taxon>Pseudomonadati</taxon>
        <taxon>Spirochaetota</taxon>
        <taxon>Spirochaetia</taxon>
        <taxon>Spirochaetales</taxon>
        <taxon>Treponemataceae</taxon>
        <taxon>Treponema</taxon>
    </lineage>
</organism>
<dbReference type="Pfam" id="PF10418">
    <property type="entry name" value="DHODB_Fe-S_bind"/>
    <property type="match status" value="1"/>
</dbReference>
<feature type="binding site" evidence="1">
    <location>
        <position position="226"/>
    </location>
    <ligand>
        <name>[2Fe-2S] cluster</name>
        <dbReference type="ChEBI" id="CHEBI:190135"/>
    </ligand>
</feature>
<dbReference type="AlphaFoldDB" id="A0A1T4JHB9"/>
<reference evidence="3 4" key="1">
    <citation type="submission" date="2017-02" db="EMBL/GenBank/DDBJ databases">
        <authorList>
            <person name="Peterson S.W."/>
        </authorList>
    </citation>
    <scope>NUCLEOTIDE SEQUENCE [LARGE SCALE GENOMIC DNA]</scope>
    <source>
        <strain evidence="3 4">ATCC BAA-908</strain>
    </source>
</reference>
<keyword evidence="1" id="KW-0001">2Fe-2S</keyword>
<keyword evidence="1" id="KW-0411">Iron-sulfur</keyword>
<evidence type="ECO:0000256" key="1">
    <source>
        <dbReference type="PIRSR" id="PIRSR006816-2"/>
    </source>
</evidence>
<keyword evidence="1" id="KW-0408">Iron</keyword>